<keyword evidence="2" id="KW-1185">Reference proteome</keyword>
<sequence>MGLFWYPRLGWETSLFPFLTCGKSDVSHPNRGYQIRPPTFFAYLLLPPTQSTCRSLWTKESVSERGVRIRTGSPIPNPNGESESLKRNGFVSFGQTGIRSLLLRIRIFKFVPE</sequence>
<evidence type="ECO:0000313" key="1">
    <source>
        <dbReference type="EMBL" id="GBM41681.1"/>
    </source>
</evidence>
<dbReference type="AlphaFoldDB" id="A0A4Y2FKB8"/>
<dbReference type="Proteomes" id="UP000499080">
    <property type="component" value="Unassembled WGS sequence"/>
</dbReference>
<organism evidence="1 2">
    <name type="scientific">Araneus ventricosus</name>
    <name type="common">Orbweaver spider</name>
    <name type="synonym">Epeira ventricosa</name>
    <dbReference type="NCBI Taxonomy" id="182803"/>
    <lineage>
        <taxon>Eukaryota</taxon>
        <taxon>Metazoa</taxon>
        <taxon>Ecdysozoa</taxon>
        <taxon>Arthropoda</taxon>
        <taxon>Chelicerata</taxon>
        <taxon>Arachnida</taxon>
        <taxon>Araneae</taxon>
        <taxon>Araneomorphae</taxon>
        <taxon>Entelegynae</taxon>
        <taxon>Araneoidea</taxon>
        <taxon>Araneidae</taxon>
        <taxon>Araneus</taxon>
    </lineage>
</organism>
<name>A0A4Y2FKB8_ARAVE</name>
<reference evidence="1 2" key="1">
    <citation type="journal article" date="2019" name="Sci. Rep.">
        <title>Orb-weaving spider Araneus ventricosus genome elucidates the spidroin gene catalogue.</title>
        <authorList>
            <person name="Kono N."/>
            <person name="Nakamura H."/>
            <person name="Ohtoshi R."/>
            <person name="Moran D.A.P."/>
            <person name="Shinohara A."/>
            <person name="Yoshida Y."/>
            <person name="Fujiwara M."/>
            <person name="Mori M."/>
            <person name="Tomita M."/>
            <person name="Arakawa K."/>
        </authorList>
    </citation>
    <scope>NUCLEOTIDE SEQUENCE [LARGE SCALE GENOMIC DNA]</scope>
</reference>
<accession>A0A4Y2FKB8</accession>
<gene>
    <name evidence="1" type="ORF">AVEN_46949_1</name>
</gene>
<proteinExistence type="predicted"/>
<dbReference type="EMBL" id="BGPR01000970">
    <property type="protein sequence ID" value="GBM41681.1"/>
    <property type="molecule type" value="Genomic_DNA"/>
</dbReference>
<comment type="caution">
    <text evidence="1">The sequence shown here is derived from an EMBL/GenBank/DDBJ whole genome shotgun (WGS) entry which is preliminary data.</text>
</comment>
<protein>
    <submittedName>
        <fullName evidence="1">Uncharacterized protein</fullName>
    </submittedName>
</protein>
<evidence type="ECO:0000313" key="2">
    <source>
        <dbReference type="Proteomes" id="UP000499080"/>
    </source>
</evidence>